<gene>
    <name evidence="16" type="primary">AlNc14C209G8883</name>
    <name evidence="16" type="ORF">ALNC14_099810</name>
</gene>
<keyword evidence="9" id="KW-0067">ATP-binding</keyword>
<feature type="domain" description="AAA+ ATPase" evidence="14">
    <location>
        <begin position="203"/>
        <end position="437"/>
    </location>
</feature>
<dbReference type="Pfam" id="PF13086">
    <property type="entry name" value="AAA_11"/>
    <property type="match status" value="1"/>
</dbReference>
<dbReference type="CDD" id="cd18808">
    <property type="entry name" value="SF1_C_Upf1"/>
    <property type="match status" value="1"/>
</dbReference>
<dbReference type="InterPro" id="IPR035896">
    <property type="entry name" value="AN1-like_Znf"/>
</dbReference>
<evidence type="ECO:0000256" key="12">
    <source>
        <dbReference type="SAM" id="Coils"/>
    </source>
</evidence>
<dbReference type="GO" id="GO:0005524">
    <property type="term" value="F:ATP binding"/>
    <property type="evidence" value="ECO:0007669"/>
    <property type="project" value="UniProtKB-KW"/>
</dbReference>
<dbReference type="GO" id="GO:0005634">
    <property type="term" value="C:nucleus"/>
    <property type="evidence" value="ECO:0007669"/>
    <property type="project" value="UniProtKB-SubCell"/>
</dbReference>
<dbReference type="InterPro" id="IPR050534">
    <property type="entry name" value="Coronavir_polyprotein_1ab"/>
</dbReference>
<dbReference type="GO" id="GO:0043139">
    <property type="term" value="F:5'-3' DNA helicase activity"/>
    <property type="evidence" value="ECO:0007669"/>
    <property type="project" value="TreeGrafter"/>
</dbReference>
<evidence type="ECO:0000256" key="1">
    <source>
        <dbReference type="ARBA" id="ARBA00004123"/>
    </source>
</evidence>
<accession>F0WR76</accession>
<dbReference type="Gene3D" id="2.40.30.270">
    <property type="match status" value="1"/>
</dbReference>
<keyword evidence="5" id="KW-0963">Cytoplasm</keyword>
<evidence type="ECO:0000313" key="16">
    <source>
        <dbReference type="EMBL" id="CCA23837.1"/>
    </source>
</evidence>
<feature type="compositionally biased region" description="Basic residues" evidence="13">
    <location>
        <begin position="919"/>
        <end position="931"/>
    </location>
</feature>
<evidence type="ECO:0000256" key="8">
    <source>
        <dbReference type="ARBA" id="ARBA00022806"/>
    </source>
</evidence>
<dbReference type="Pfam" id="PF21138">
    <property type="entry name" value="SMUBP-2_HCS1_1B"/>
    <property type="match status" value="1"/>
</dbReference>
<reference evidence="16" key="2">
    <citation type="submission" date="2011-02" db="EMBL/GenBank/DDBJ databases">
        <authorList>
            <person name="MacLean D."/>
        </authorList>
    </citation>
    <scope>NUCLEOTIDE SEQUENCE</scope>
</reference>
<dbReference type="PANTHER" id="PTHR43788">
    <property type="entry name" value="DNA2/NAM7 HELICASE FAMILY MEMBER"/>
    <property type="match status" value="1"/>
</dbReference>
<dbReference type="SUPFAM" id="SSF52540">
    <property type="entry name" value="P-loop containing nucleoside triphosphate hydrolases"/>
    <property type="match status" value="1"/>
</dbReference>
<evidence type="ECO:0000259" key="15">
    <source>
        <dbReference type="SMART" id="SM00487"/>
    </source>
</evidence>
<evidence type="ECO:0000259" key="14">
    <source>
        <dbReference type="SMART" id="SM00382"/>
    </source>
</evidence>
<keyword evidence="12" id="KW-0175">Coiled coil</keyword>
<dbReference type="InterPro" id="IPR041677">
    <property type="entry name" value="DNA2/NAM7_AAA_11"/>
</dbReference>
<dbReference type="InterPro" id="IPR048761">
    <property type="entry name" value="SMUBP-2_HCS1_1B"/>
</dbReference>
<dbReference type="AlphaFoldDB" id="F0WR76"/>
<keyword evidence="10" id="KW-0539">Nucleus</keyword>
<dbReference type="SMART" id="SM00382">
    <property type="entry name" value="AAA"/>
    <property type="match status" value="1"/>
</dbReference>
<evidence type="ECO:0000256" key="4">
    <source>
        <dbReference type="ARBA" id="ARBA00012551"/>
    </source>
</evidence>
<reference evidence="16" key="1">
    <citation type="journal article" date="2011" name="PLoS Biol.">
        <title>Gene gain and loss during evolution of obligate parasitism in the white rust pathogen of Arabidopsis thaliana.</title>
        <authorList>
            <person name="Kemen E."/>
            <person name="Gardiner A."/>
            <person name="Schultz-Larsen T."/>
            <person name="Kemen A.C."/>
            <person name="Balmuth A.L."/>
            <person name="Robert-Seilaniantz A."/>
            <person name="Bailey K."/>
            <person name="Holub E."/>
            <person name="Studholme D.J."/>
            <person name="Maclean D."/>
            <person name="Jones J.D."/>
        </authorList>
    </citation>
    <scope>NUCLEOTIDE SEQUENCE</scope>
</reference>
<evidence type="ECO:0000256" key="5">
    <source>
        <dbReference type="ARBA" id="ARBA00022490"/>
    </source>
</evidence>
<feature type="coiled-coil region" evidence="12">
    <location>
        <begin position="297"/>
        <end position="324"/>
    </location>
</feature>
<evidence type="ECO:0000256" key="13">
    <source>
        <dbReference type="SAM" id="MobiDB-lite"/>
    </source>
</evidence>
<evidence type="ECO:0000256" key="2">
    <source>
        <dbReference type="ARBA" id="ARBA00004496"/>
    </source>
</evidence>
<comment type="subcellular location">
    <subcellularLocation>
        <location evidence="2">Cytoplasm</location>
    </subcellularLocation>
    <subcellularLocation>
        <location evidence="1">Nucleus</location>
    </subcellularLocation>
</comment>
<dbReference type="InterPro" id="IPR003593">
    <property type="entry name" value="AAA+_ATPase"/>
</dbReference>
<dbReference type="EMBL" id="FR824254">
    <property type="protein sequence ID" value="CCA23837.1"/>
    <property type="molecule type" value="Genomic_DNA"/>
</dbReference>
<dbReference type="Pfam" id="PF13087">
    <property type="entry name" value="AAA_12"/>
    <property type="match status" value="1"/>
</dbReference>
<sequence length="931" mass="104334">MEGALYAWIEQQKCLLTCEQNEEITQMQQELDVLDDRANPNVLQHLQLVQSSLGLFGRTVWTLALPRWHWTTKAHAFSIGDIVRIRNASSTSDKIQTTNQCTSVVTKLEEFCIHIAMQASDSETKSESDIGGRGAITVDRLVNTTTYSKLSATLEGICKGDHPLISILFENQLPQWSESRSIDPFNPHLNTSQLESIKLALASKDIAIIHGPPGTGKTTTIVELILQAVIHNKQKVLVCAPSNIAVDTVLEKLSQCPAISQYKVRLLRIGHPARVTANVLQHCFDAQVSNAENTAIVDDIRMEIQQMERTITNIREKARKQKRTQTGQTCDLYKLIRSNRKEIHKRERNVIQNLLQQSHVIFATNMGASTKLLKDIKFDIAIIDEAAQALEVSCWIPIMKAKRVVLAGDHCQLPPTIKSRKAAEDGLQVTLFDRLMERAKMRGFEGIVKMLDIQYRMHDDICRWSSDAMYQSALKSFEGVAARTLQDLGTFVRHENEVFVTLPEGVFQVDPSVLGATLYLLDTAGCDLNEEKEQVDTSKFKKDKDARDIASVLSCSKSNPGEALLVDIHVRSLVQAGIPAHDIAVITPYNKQVQVLKSRLSEAFPSLEIRSVDGFQGCEKEAVVMSLVRSNKKHEAGFLADERRMNVAVTRAKRHVALICDSETISAHSFLRNLVQHFEAFGEVRFATEILSEYSVSGERVVEKRRCNRSRGTRRPVTQKDTVEPSAKNYNLVSISKASELKRKVESDIQDDDEILQTAVAFEVLASSSSCDEGDNDIEGDGTAETSKHEYTCIPDAVRKPNVRSSKKKGKKGKAISKVTKEIAESSFLDRQVAESRFCGFRDLMGIQCEERTHLVYGSICICCKARFCLKHIQAEIHGCTRAIRERAVQQDKAHRTMTSQQKNSLKQKLHSQMEAKTKGRAKKSVQKKKK</sequence>
<evidence type="ECO:0000256" key="6">
    <source>
        <dbReference type="ARBA" id="ARBA00022741"/>
    </source>
</evidence>
<keyword evidence="8" id="KW-0347">Helicase</keyword>
<dbReference type="InterPro" id="IPR047187">
    <property type="entry name" value="SF1_C_Upf1"/>
</dbReference>
<organism evidence="16">
    <name type="scientific">Albugo laibachii Nc14</name>
    <dbReference type="NCBI Taxonomy" id="890382"/>
    <lineage>
        <taxon>Eukaryota</taxon>
        <taxon>Sar</taxon>
        <taxon>Stramenopiles</taxon>
        <taxon>Oomycota</taxon>
        <taxon>Peronosporomycetes</taxon>
        <taxon>Albuginales</taxon>
        <taxon>Albuginaceae</taxon>
        <taxon>Albugo</taxon>
    </lineage>
</organism>
<feature type="compositionally biased region" description="Polar residues" evidence="13">
    <location>
        <begin position="897"/>
        <end position="907"/>
    </location>
</feature>
<dbReference type="PANTHER" id="PTHR43788:SF8">
    <property type="entry name" value="DNA-BINDING PROTEIN SMUBP-2"/>
    <property type="match status" value="1"/>
</dbReference>
<dbReference type="GO" id="GO:0005737">
    <property type="term" value="C:cytoplasm"/>
    <property type="evidence" value="ECO:0007669"/>
    <property type="project" value="UniProtKB-SubCell"/>
</dbReference>
<protein>
    <recommendedName>
        <fullName evidence="4">DNA helicase</fullName>
        <ecNumber evidence="4">3.6.4.12</ecNumber>
    </recommendedName>
</protein>
<evidence type="ECO:0000256" key="7">
    <source>
        <dbReference type="ARBA" id="ARBA00022801"/>
    </source>
</evidence>
<feature type="domain" description="Helicase ATP-binding" evidence="15">
    <location>
        <begin position="185"/>
        <end position="456"/>
    </location>
</feature>
<keyword evidence="6" id="KW-0547">Nucleotide-binding</keyword>
<dbReference type="Gene3D" id="3.40.50.300">
    <property type="entry name" value="P-loop containing nucleotide triphosphate hydrolases"/>
    <property type="match status" value="2"/>
</dbReference>
<name>F0WR76_9STRA</name>
<evidence type="ECO:0000256" key="3">
    <source>
        <dbReference type="ARBA" id="ARBA00007913"/>
    </source>
</evidence>
<comment type="similarity">
    <text evidence="3">Belongs to the DNA2/NAM7 helicase family.</text>
</comment>
<feature type="region of interest" description="Disordered" evidence="13">
    <location>
        <begin position="894"/>
        <end position="931"/>
    </location>
</feature>
<evidence type="ECO:0000256" key="11">
    <source>
        <dbReference type="ARBA" id="ARBA00048432"/>
    </source>
</evidence>
<comment type="catalytic activity">
    <reaction evidence="11">
        <text>ATP + H2O = ADP + phosphate + H(+)</text>
        <dbReference type="Rhea" id="RHEA:13065"/>
        <dbReference type="ChEBI" id="CHEBI:15377"/>
        <dbReference type="ChEBI" id="CHEBI:15378"/>
        <dbReference type="ChEBI" id="CHEBI:30616"/>
        <dbReference type="ChEBI" id="CHEBI:43474"/>
        <dbReference type="ChEBI" id="CHEBI:456216"/>
        <dbReference type="EC" id="3.6.4.12"/>
    </reaction>
    <physiologicalReaction direction="left-to-right" evidence="11">
        <dbReference type="Rhea" id="RHEA:13066"/>
    </physiologicalReaction>
</comment>
<dbReference type="CDD" id="cd18044">
    <property type="entry name" value="DEXXQc_SMUBP2"/>
    <property type="match status" value="1"/>
</dbReference>
<evidence type="ECO:0000256" key="10">
    <source>
        <dbReference type="ARBA" id="ARBA00023242"/>
    </source>
</evidence>
<keyword evidence="7" id="KW-0378">Hydrolase</keyword>
<dbReference type="SUPFAM" id="SSF118310">
    <property type="entry name" value="AN1-like Zinc finger"/>
    <property type="match status" value="1"/>
</dbReference>
<dbReference type="SMART" id="SM00487">
    <property type="entry name" value="DEXDc"/>
    <property type="match status" value="1"/>
</dbReference>
<proteinExistence type="inferred from homology"/>
<dbReference type="InterPro" id="IPR041679">
    <property type="entry name" value="DNA2/NAM7-like_C"/>
</dbReference>
<dbReference type="HOGENOM" id="CLU_001666_5_1_1"/>
<dbReference type="GO" id="GO:0003723">
    <property type="term" value="F:RNA binding"/>
    <property type="evidence" value="ECO:0007669"/>
    <property type="project" value="InterPro"/>
</dbReference>
<dbReference type="InterPro" id="IPR027417">
    <property type="entry name" value="P-loop_NTPase"/>
</dbReference>
<evidence type="ECO:0000256" key="9">
    <source>
        <dbReference type="ARBA" id="ARBA00022840"/>
    </source>
</evidence>
<dbReference type="GO" id="GO:0016787">
    <property type="term" value="F:hydrolase activity"/>
    <property type="evidence" value="ECO:0007669"/>
    <property type="project" value="UniProtKB-KW"/>
</dbReference>
<dbReference type="EC" id="3.6.4.12" evidence="4"/>
<dbReference type="InterPro" id="IPR014001">
    <property type="entry name" value="Helicase_ATP-bd"/>
</dbReference>